<dbReference type="AlphaFoldDB" id="A0A5E4WAN2"/>
<evidence type="ECO:0000256" key="6">
    <source>
        <dbReference type="ARBA" id="ARBA00022989"/>
    </source>
</evidence>
<evidence type="ECO:0000313" key="10">
    <source>
        <dbReference type="EMBL" id="VVE22087.1"/>
    </source>
</evidence>
<keyword evidence="4" id="KW-1003">Cell membrane</keyword>
<evidence type="ECO:0000256" key="1">
    <source>
        <dbReference type="ARBA" id="ARBA00004429"/>
    </source>
</evidence>
<name>A0A5E4WAN2_9BURK</name>
<accession>A0A5E4WAN2</accession>
<sequence>MHMLFERSIDGSTYFSWLMSGVGWTLSLWISSGVIAFLIGIPVGAARTSRSPALRVLGRLYVQVFRNIPLLVQAFLWYFVLPDVLPSGLGAIVKQIPPPWGSFIPALAALSLYTASRIAEQVRSGITALPAGQRQGADALGLSPIQTYMRILIPQALRITVPTLTSEVLALLKNTSIALTIGLLELTAQAQQINEFTFETFQAFAAATVMYLVIALLIHLAANVIERAVETPGTVQLPPTKR</sequence>
<reference evidence="10 11" key="1">
    <citation type="submission" date="2019-08" db="EMBL/GenBank/DDBJ databases">
        <authorList>
            <person name="Peeters C."/>
        </authorList>
    </citation>
    <scope>NUCLEOTIDE SEQUENCE [LARGE SCALE GENOMIC DNA]</scope>
    <source>
        <strain evidence="10 11">LMG 31108</strain>
    </source>
</reference>
<dbReference type="RefSeq" id="WP_150669780.1">
    <property type="nucleotide sequence ID" value="NZ_CABPSB010000011.1"/>
</dbReference>
<evidence type="ECO:0000259" key="9">
    <source>
        <dbReference type="PROSITE" id="PS50928"/>
    </source>
</evidence>
<evidence type="ECO:0000256" key="3">
    <source>
        <dbReference type="ARBA" id="ARBA00022448"/>
    </source>
</evidence>
<evidence type="ECO:0000256" key="8">
    <source>
        <dbReference type="RuleBase" id="RU363032"/>
    </source>
</evidence>
<proteinExistence type="inferred from homology"/>
<evidence type="ECO:0000256" key="7">
    <source>
        <dbReference type="ARBA" id="ARBA00023136"/>
    </source>
</evidence>
<comment type="subcellular location">
    <subcellularLocation>
        <location evidence="1">Cell inner membrane</location>
        <topology evidence="1">Multi-pass membrane protein</topology>
    </subcellularLocation>
    <subcellularLocation>
        <location evidence="8">Cell membrane</location>
        <topology evidence="8">Multi-pass membrane protein</topology>
    </subcellularLocation>
</comment>
<evidence type="ECO:0000313" key="11">
    <source>
        <dbReference type="Proteomes" id="UP000406256"/>
    </source>
</evidence>
<protein>
    <submittedName>
        <fullName evidence="10">Amino acid ABC transporter permease</fullName>
    </submittedName>
</protein>
<gene>
    <name evidence="10" type="ORF">PAN31108_03183</name>
</gene>
<dbReference type="EMBL" id="CABPSB010000011">
    <property type="protein sequence ID" value="VVE22087.1"/>
    <property type="molecule type" value="Genomic_DNA"/>
</dbReference>
<dbReference type="PANTHER" id="PTHR30614">
    <property type="entry name" value="MEMBRANE COMPONENT OF AMINO ACID ABC TRANSPORTER"/>
    <property type="match status" value="1"/>
</dbReference>
<evidence type="ECO:0000256" key="4">
    <source>
        <dbReference type="ARBA" id="ARBA00022475"/>
    </source>
</evidence>
<feature type="transmembrane region" description="Helical" evidence="8">
    <location>
        <begin position="100"/>
        <end position="119"/>
    </location>
</feature>
<dbReference type="PANTHER" id="PTHR30614:SF42">
    <property type="entry name" value="GLUTAMATE_ASPARTATE IMPORT PERMEASE PROTEIN GLTJ"/>
    <property type="match status" value="1"/>
</dbReference>
<dbReference type="InterPro" id="IPR000515">
    <property type="entry name" value="MetI-like"/>
</dbReference>
<dbReference type="GO" id="GO:0043190">
    <property type="term" value="C:ATP-binding cassette (ABC) transporter complex"/>
    <property type="evidence" value="ECO:0007669"/>
    <property type="project" value="InterPro"/>
</dbReference>
<feature type="transmembrane region" description="Helical" evidence="8">
    <location>
        <begin position="60"/>
        <end position="80"/>
    </location>
</feature>
<dbReference type="PROSITE" id="PS50928">
    <property type="entry name" value="ABC_TM1"/>
    <property type="match status" value="1"/>
</dbReference>
<dbReference type="SUPFAM" id="SSF161098">
    <property type="entry name" value="MetI-like"/>
    <property type="match status" value="1"/>
</dbReference>
<evidence type="ECO:0000256" key="5">
    <source>
        <dbReference type="ARBA" id="ARBA00022692"/>
    </source>
</evidence>
<dbReference type="Pfam" id="PF00528">
    <property type="entry name" value="BPD_transp_1"/>
    <property type="match status" value="1"/>
</dbReference>
<dbReference type="GO" id="GO:0006865">
    <property type="term" value="P:amino acid transport"/>
    <property type="evidence" value="ECO:0007669"/>
    <property type="project" value="TreeGrafter"/>
</dbReference>
<dbReference type="CDD" id="cd06261">
    <property type="entry name" value="TM_PBP2"/>
    <property type="match status" value="1"/>
</dbReference>
<evidence type="ECO:0000256" key="2">
    <source>
        <dbReference type="ARBA" id="ARBA00010072"/>
    </source>
</evidence>
<keyword evidence="3 8" id="KW-0813">Transport</keyword>
<comment type="similarity">
    <text evidence="2">Belongs to the binding-protein-dependent transport system permease family. HisMQ subfamily.</text>
</comment>
<feature type="transmembrane region" description="Helical" evidence="8">
    <location>
        <begin position="14"/>
        <end position="39"/>
    </location>
</feature>
<dbReference type="InterPro" id="IPR035906">
    <property type="entry name" value="MetI-like_sf"/>
</dbReference>
<keyword evidence="5 8" id="KW-0812">Transmembrane</keyword>
<dbReference type="InterPro" id="IPR010065">
    <property type="entry name" value="AA_ABC_transptr_permease_3TM"/>
</dbReference>
<dbReference type="GO" id="GO:0022857">
    <property type="term" value="F:transmembrane transporter activity"/>
    <property type="evidence" value="ECO:0007669"/>
    <property type="project" value="InterPro"/>
</dbReference>
<keyword evidence="6 8" id="KW-1133">Transmembrane helix</keyword>
<keyword evidence="7 8" id="KW-0472">Membrane</keyword>
<dbReference type="Gene3D" id="1.10.3720.10">
    <property type="entry name" value="MetI-like"/>
    <property type="match status" value="1"/>
</dbReference>
<dbReference type="NCBIfam" id="TIGR01726">
    <property type="entry name" value="HEQRo_perm_3TM"/>
    <property type="match status" value="1"/>
</dbReference>
<dbReference type="OrthoDB" id="6534575at2"/>
<dbReference type="InterPro" id="IPR043429">
    <property type="entry name" value="ArtM/GltK/GlnP/TcyL/YhdX-like"/>
</dbReference>
<organism evidence="10 11">
    <name type="scientific">Pandoraea anhela</name>
    <dbReference type="NCBI Taxonomy" id="2508295"/>
    <lineage>
        <taxon>Bacteria</taxon>
        <taxon>Pseudomonadati</taxon>
        <taxon>Pseudomonadota</taxon>
        <taxon>Betaproteobacteria</taxon>
        <taxon>Burkholderiales</taxon>
        <taxon>Burkholderiaceae</taxon>
        <taxon>Pandoraea</taxon>
    </lineage>
</organism>
<dbReference type="Proteomes" id="UP000406256">
    <property type="component" value="Unassembled WGS sequence"/>
</dbReference>
<feature type="domain" description="ABC transmembrane type-1" evidence="9">
    <location>
        <begin position="22"/>
        <end position="222"/>
    </location>
</feature>
<feature type="transmembrane region" description="Helical" evidence="8">
    <location>
        <begin position="201"/>
        <end position="222"/>
    </location>
</feature>
<keyword evidence="11" id="KW-1185">Reference proteome</keyword>